<dbReference type="EMBL" id="MU004490">
    <property type="protein sequence ID" value="KAF2649469.1"/>
    <property type="molecule type" value="Genomic_DNA"/>
</dbReference>
<proteinExistence type="predicted"/>
<evidence type="ECO:0000313" key="1">
    <source>
        <dbReference type="EMBL" id="KAF2649469.1"/>
    </source>
</evidence>
<sequence length="125" mass="14317">MIVIEGGGGRAAQHPTHEKPKYMPWCWLTSRYRRQTRSEEPESWRRMLNHNRFQYLAIDTNRIKSHANDVTCPLITSNNSLQSRYPISRAGSLPCICVCICSTSGSMYPGPGRYILLPRSNICFL</sequence>
<organism evidence="1 2">
    <name type="scientific">Lophiostoma macrostomum CBS 122681</name>
    <dbReference type="NCBI Taxonomy" id="1314788"/>
    <lineage>
        <taxon>Eukaryota</taxon>
        <taxon>Fungi</taxon>
        <taxon>Dikarya</taxon>
        <taxon>Ascomycota</taxon>
        <taxon>Pezizomycotina</taxon>
        <taxon>Dothideomycetes</taxon>
        <taxon>Pleosporomycetidae</taxon>
        <taxon>Pleosporales</taxon>
        <taxon>Lophiostomataceae</taxon>
        <taxon>Lophiostoma</taxon>
    </lineage>
</organism>
<reference evidence="1" key="1">
    <citation type="journal article" date="2020" name="Stud. Mycol.">
        <title>101 Dothideomycetes genomes: a test case for predicting lifestyles and emergence of pathogens.</title>
        <authorList>
            <person name="Haridas S."/>
            <person name="Albert R."/>
            <person name="Binder M."/>
            <person name="Bloem J."/>
            <person name="Labutti K."/>
            <person name="Salamov A."/>
            <person name="Andreopoulos B."/>
            <person name="Baker S."/>
            <person name="Barry K."/>
            <person name="Bills G."/>
            <person name="Bluhm B."/>
            <person name="Cannon C."/>
            <person name="Castanera R."/>
            <person name="Culley D."/>
            <person name="Daum C."/>
            <person name="Ezra D."/>
            <person name="Gonzalez J."/>
            <person name="Henrissat B."/>
            <person name="Kuo A."/>
            <person name="Liang C."/>
            <person name="Lipzen A."/>
            <person name="Lutzoni F."/>
            <person name="Magnuson J."/>
            <person name="Mondo S."/>
            <person name="Nolan M."/>
            <person name="Ohm R."/>
            <person name="Pangilinan J."/>
            <person name="Park H.-J."/>
            <person name="Ramirez L."/>
            <person name="Alfaro M."/>
            <person name="Sun H."/>
            <person name="Tritt A."/>
            <person name="Yoshinaga Y."/>
            <person name="Zwiers L.-H."/>
            <person name="Turgeon B."/>
            <person name="Goodwin S."/>
            <person name="Spatafora J."/>
            <person name="Crous P."/>
            <person name="Grigoriev I."/>
        </authorList>
    </citation>
    <scope>NUCLEOTIDE SEQUENCE</scope>
    <source>
        <strain evidence="1">CBS 122681</strain>
    </source>
</reference>
<dbReference type="Proteomes" id="UP000799324">
    <property type="component" value="Unassembled WGS sequence"/>
</dbReference>
<name>A0A6A6SP49_9PLEO</name>
<evidence type="ECO:0000313" key="2">
    <source>
        <dbReference type="Proteomes" id="UP000799324"/>
    </source>
</evidence>
<accession>A0A6A6SP49</accession>
<protein>
    <submittedName>
        <fullName evidence="1">Uncharacterized protein</fullName>
    </submittedName>
</protein>
<keyword evidence="2" id="KW-1185">Reference proteome</keyword>
<dbReference type="AlphaFoldDB" id="A0A6A6SP49"/>
<gene>
    <name evidence="1" type="ORF">K491DRAFT_199667</name>
</gene>